<dbReference type="AlphaFoldDB" id="A0A9P0KG46"/>
<protein>
    <submittedName>
        <fullName evidence="1">Uncharacterized protein</fullName>
    </submittedName>
</protein>
<sequence>MAVEQRRRSFSFEEYADILFYYGDARGNAEEARRELKIDSNCESCARLFSLFVTEKHLFVTFKEHDEEMRFKYASEDLINLIGLLDEKLYAFLEQHGTEDQLEVNFKRKYSCIVQNYSFCQQHDVAKGII</sequence>
<evidence type="ECO:0000313" key="1">
    <source>
        <dbReference type="EMBL" id="CAH1974045.1"/>
    </source>
</evidence>
<keyword evidence="2" id="KW-1185">Reference proteome</keyword>
<reference evidence="1" key="1">
    <citation type="submission" date="2022-03" db="EMBL/GenBank/DDBJ databases">
        <authorList>
            <person name="Sayadi A."/>
        </authorList>
    </citation>
    <scope>NUCLEOTIDE SEQUENCE</scope>
</reference>
<dbReference type="OrthoDB" id="7440550at2759"/>
<dbReference type="Proteomes" id="UP001152888">
    <property type="component" value="Unassembled WGS sequence"/>
</dbReference>
<comment type="caution">
    <text evidence="1">The sequence shown here is derived from an EMBL/GenBank/DDBJ whole genome shotgun (WGS) entry which is preliminary data.</text>
</comment>
<dbReference type="EMBL" id="CAKOFQ010006817">
    <property type="protein sequence ID" value="CAH1974045.1"/>
    <property type="molecule type" value="Genomic_DNA"/>
</dbReference>
<evidence type="ECO:0000313" key="2">
    <source>
        <dbReference type="Proteomes" id="UP001152888"/>
    </source>
</evidence>
<proteinExistence type="predicted"/>
<accession>A0A9P0KG46</accession>
<name>A0A9P0KG46_ACAOB</name>
<organism evidence="1 2">
    <name type="scientific">Acanthoscelides obtectus</name>
    <name type="common">Bean weevil</name>
    <name type="synonym">Bruchus obtectus</name>
    <dbReference type="NCBI Taxonomy" id="200917"/>
    <lineage>
        <taxon>Eukaryota</taxon>
        <taxon>Metazoa</taxon>
        <taxon>Ecdysozoa</taxon>
        <taxon>Arthropoda</taxon>
        <taxon>Hexapoda</taxon>
        <taxon>Insecta</taxon>
        <taxon>Pterygota</taxon>
        <taxon>Neoptera</taxon>
        <taxon>Endopterygota</taxon>
        <taxon>Coleoptera</taxon>
        <taxon>Polyphaga</taxon>
        <taxon>Cucujiformia</taxon>
        <taxon>Chrysomeloidea</taxon>
        <taxon>Chrysomelidae</taxon>
        <taxon>Bruchinae</taxon>
        <taxon>Bruchini</taxon>
        <taxon>Acanthoscelides</taxon>
    </lineage>
</organism>
<gene>
    <name evidence="1" type="ORF">ACAOBT_LOCUS10869</name>
</gene>